<evidence type="ECO:0000256" key="8">
    <source>
        <dbReference type="SAM" id="MobiDB-lite"/>
    </source>
</evidence>
<feature type="transmembrane region" description="Helical" evidence="7">
    <location>
        <begin position="292"/>
        <end position="312"/>
    </location>
</feature>
<dbReference type="PANTHER" id="PTHR43005">
    <property type="entry name" value="BLR7065 PROTEIN"/>
    <property type="match status" value="1"/>
</dbReference>
<keyword evidence="2 7" id="KW-0813">Transport</keyword>
<dbReference type="PROSITE" id="PS50928">
    <property type="entry name" value="ABC_TM1"/>
    <property type="match status" value="1"/>
</dbReference>
<keyword evidence="4 7" id="KW-0812">Transmembrane</keyword>
<keyword evidence="3" id="KW-1003">Cell membrane</keyword>
<accession>A0A5D0ND01</accession>
<evidence type="ECO:0000256" key="6">
    <source>
        <dbReference type="ARBA" id="ARBA00023136"/>
    </source>
</evidence>
<dbReference type="SUPFAM" id="SSF161098">
    <property type="entry name" value="MetI-like"/>
    <property type="match status" value="1"/>
</dbReference>
<dbReference type="InterPro" id="IPR000515">
    <property type="entry name" value="MetI-like"/>
</dbReference>
<keyword evidence="6 7" id="KW-0472">Membrane</keyword>
<feature type="region of interest" description="Disordered" evidence="8">
    <location>
        <begin position="1"/>
        <end position="25"/>
    </location>
</feature>
<evidence type="ECO:0000256" key="1">
    <source>
        <dbReference type="ARBA" id="ARBA00004651"/>
    </source>
</evidence>
<dbReference type="AlphaFoldDB" id="A0A5D0ND01"/>
<evidence type="ECO:0000256" key="4">
    <source>
        <dbReference type="ARBA" id="ARBA00022692"/>
    </source>
</evidence>
<feature type="transmembrane region" description="Helical" evidence="7">
    <location>
        <begin position="240"/>
        <end position="261"/>
    </location>
</feature>
<protein>
    <submittedName>
        <fullName evidence="10">Sugar ABC transporter permease</fullName>
    </submittedName>
</protein>
<dbReference type="CDD" id="cd06261">
    <property type="entry name" value="TM_PBP2"/>
    <property type="match status" value="1"/>
</dbReference>
<dbReference type="RefSeq" id="WP_067888189.1">
    <property type="nucleotide sequence ID" value="NZ_VSFG01000008.1"/>
</dbReference>
<comment type="caution">
    <text evidence="10">The sequence shown here is derived from an EMBL/GenBank/DDBJ whole genome shotgun (WGS) entry which is preliminary data.</text>
</comment>
<dbReference type="Gene3D" id="1.10.3720.10">
    <property type="entry name" value="MetI-like"/>
    <property type="match status" value="1"/>
</dbReference>
<dbReference type="STRING" id="1220554.GCA_001552135_01977"/>
<dbReference type="PANTHER" id="PTHR43005:SF1">
    <property type="entry name" value="SPERMIDINE_PUTRESCINE TRANSPORT SYSTEM PERMEASE PROTEIN"/>
    <property type="match status" value="1"/>
</dbReference>
<evidence type="ECO:0000313" key="10">
    <source>
        <dbReference type="EMBL" id="TYB42267.1"/>
    </source>
</evidence>
<dbReference type="InterPro" id="IPR035906">
    <property type="entry name" value="MetI-like_sf"/>
</dbReference>
<name>A0A5D0ND01_9ACTN</name>
<keyword evidence="5 7" id="KW-1133">Transmembrane helix</keyword>
<feature type="domain" description="ABC transmembrane type-1" evidence="9">
    <location>
        <begin position="94"/>
        <end position="308"/>
    </location>
</feature>
<comment type="subcellular location">
    <subcellularLocation>
        <location evidence="1 7">Cell membrane</location>
        <topology evidence="1 7">Multi-pass membrane protein</topology>
    </subcellularLocation>
</comment>
<proteinExistence type="inferred from homology"/>
<reference evidence="10 11" key="1">
    <citation type="submission" date="2019-08" db="EMBL/GenBank/DDBJ databases">
        <title>Actinomadura sp. nov. CYP1-5 isolated from mountain soil.</title>
        <authorList>
            <person name="Songsumanus A."/>
            <person name="Kuncharoen N."/>
            <person name="Kudo T."/>
            <person name="Yuki M."/>
            <person name="Igarashi Y."/>
            <person name="Tanasupawat S."/>
        </authorList>
    </citation>
    <scope>NUCLEOTIDE SEQUENCE [LARGE SCALE GENOMIC DNA]</scope>
    <source>
        <strain evidence="10 11">JCM 14158</strain>
    </source>
</reference>
<evidence type="ECO:0000256" key="7">
    <source>
        <dbReference type="RuleBase" id="RU363032"/>
    </source>
</evidence>
<comment type="similarity">
    <text evidence="7">Belongs to the binding-protein-dependent transport system permease family.</text>
</comment>
<gene>
    <name evidence="10" type="ORF">FXF69_31070</name>
</gene>
<evidence type="ECO:0000259" key="9">
    <source>
        <dbReference type="PROSITE" id="PS50928"/>
    </source>
</evidence>
<evidence type="ECO:0000256" key="2">
    <source>
        <dbReference type="ARBA" id="ARBA00022448"/>
    </source>
</evidence>
<feature type="transmembrane region" description="Helical" evidence="7">
    <location>
        <begin position="34"/>
        <end position="59"/>
    </location>
</feature>
<evidence type="ECO:0000256" key="5">
    <source>
        <dbReference type="ARBA" id="ARBA00022989"/>
    </source>
</evidence>
<evidence type="ECO:0000256" key="3">
    <source>
        <dbReference type="ARBA" id="ARBA00022475"/>
    </source>
</evidence>
<dbReference type="GO" id="GO:0055085">
    <property type="term" value="P:transmembrane transport"/>
    <property type="evidence" value="ECO:0007669"/>
    <property type="project" value="InterPro"/>
</dbReference>
<feature type="transmembrane region" description="Helical" evidence="7">
    <location>
        <begin position="172"/>
        <end position="205"/>
    </location>
</feature>
<keyword evidence="11" id="KW-1185">Reference proteome</keyword>
<dbReference type="Pfam" id="PF00528">
    <property type="entry name" value="BPD_transp_1"/>
    <property type="match status" value="1"/>
</dbReference>
<organism evidence="10 11">
    <name type="scientific">Actinomadura chibensis</name>
    <dbReference type="NCBI Taxonomy" id="392828"/>
    <lineage>
        <taxon>Bacteria</taxon>
        <taxon>Bacillati</taxon>
        <taxon>Actinomycetota</taxon>
        <taxon>Actinomycetes</taxon>
        <taxon>Streptosporangiales</taxon>
        <taxon>Thermomonosporaceae</taxon>
        <taxon>Actinomadura</taxon>
    </lineage>
</organism>
<dbReference type="EMBL" id="VSFG01000008">
    <property type="protein sequence ID" value="TYB42267.1"/>
    <property type="molecule type" value="Genomic_DNA"/>
</dbReference>
<feature type="transmembrane region" description="Helical" evidence="7">
    <location>
        <begin position="131"/>
        <end position="152"/>
    </location>
</feature>
<sequence>MATTQRSRPAAKTAAKPAGKDGGRRGYGRGEARFGMAMAAPALVVTLVLLAYPLVYSFWVSLHEQTLGSRAPAKWVGLDNYTAVLKDPVFVPSLTRTVLFAAAVVAGTLVLGTVFALALNQDFRGRSVVRGILVLPWSLSQITLALTFGWIFNSTFGPLNGGLKQAGLIDKYVAWFASGQVALTVMAIAFVWSLVPFATLLILGALQTVPEDLHKAARIDGAGPVRRFFFVTLPWIRDTILVVSVLALINAFLAFALIYILTGGGPGTETTLLSWWGYTTAFRDLDLGKGAAIFYLMTLAMVLLAALTALGVRGPRRDRERRAA</sequence>
<dbReference type="GO" id="GO:0005886">
    <property type="term" value="C:plasma membrane"/>
    <property type="evidence" value="ECO:0007669"/>
    <property type="project" value="UniProtKB-SubCell"/>
</dbReference>
<feature type="transmembrane region" description="Helical" evidence="7">
    <location>
        <begin position="98"/>
        <end position="119"/>
    </location>
</feature>
<evidence type="ECO:0000313" key="11">
    <source>
        <dbReference type="Proteomes" id="UP000323380"/>
    </source>
</evidence>
<dbReference type="Proteomes" id="UP000323380">
    <property type="component" value="Unassembled WGS sequence"/>
</dbReference>